<dbReference type="GO" id="GO:0000145">
    <property type="term" value="C:exocyst"/>
    <property type="evidence" value="ECO:0007669"/>
    <property type="project" value="UniProtKB-UniRule"/>
</dbReference>
<dbReference type="GO" id="GO:0015031">
    <property type="term" value="P:protein transport"/>
    <property type="evidence" value="ECO:0007669"/>
    <property type="project" value="UniProtKB-KW"/>
</dbReference>
<feature type="domain" description="Exocyst complex component EXOC2/Sec5 N-terminal" evidence="6">
    <location>
        <begin position="81"/>
        <end position="1025"/>
    </location>
</feature>
<comment type="similarity">
    <text evidence="1 4">Belongs to the SEC5 family.</text>
</comment>
<feature type="compositionally biased region" description="Basic and acidic residues" evidence="5">
    <location>
        <begin position="181"/>
        <end position="190"/>
    </location>
</feature>
<evidence type="ECO:0000256" key="5">
    <source>
        <dbReference type="SAM" id="MobiDB-lite"/>
    </source>
</evidence>
<dbReference type="AlphaFoldDB" id="A0A0D2AT65"/>
<protein>
    <recommendedName>
        <fullName evidence="4">Exocyst complex component SEC5</fullName>
    </recommendedName>
</protein>
<evidence type="ECO:0000313" key="7">
    <source>
        <dbReference type="EMBL" id="KIW02344.1"/>
    </source>
</evidence>
<feature type="region of interest" description="Disordered" evidence="5">
    <location>
        <begin position="1"/>
        <end position="86"/>
    </location>
</feature>
<evidence type="ECO:0000256" key="2">
    <source>
        <dbReference type="ARBA" id="ARBA00022448"/>
    </source>
</evidence>
<dbReference type="PANTHER" id="PTHR13043:SF1">
    <property type="entry name" value="EXOCYST COMPLEX COMPONENT 2"/>
    <property type="match status" value="1"/>
</dbReference>
<proteinExistence type="inferred from homology"/>
<keyword evidence="3 4" id="KW-0268">Exocytosis</keyword>
<comment type="subunit">
    <text evidence="4">Component of the exocyst complex.</text>
</comment>
<dbReference type="InterPro" id="IPR039481">
    <property type="entry name" value="EXOC2/Sec5_N_dom"/>
</dbReference>
<comment type="function">
    <text evidence="4">Component of the exocyst complex involved in the docking of exocytic vesicles with fusion sites on the plasma membrane.</text>
</comment>
<dbReference type="HOGENOM" id="CLU_011308_0_0_1"/>
<keyword evidence="4" id="KW-0653">Protein transport</keyword>
<evidence type="ECO:0000256" key="3">
    <source>
        <dbReference type="ARBA" id="ARBA00022483"/>
    </source>
</evidence>
<gene>
    <name evidence="7" type="ORF">PV09_06485</name>
</gene>
<dbReference type="GeneID" id="27314458"/>
<evidence type="ECO:0000259" key="6">
    <source>
        <dbReference type="Pfam" id="PF15469"/>
    </source>
</evidence>
<sequence length="1041" mass="117439">METTLLNHYKLPSLDPSEWPADKDFEDSSDDEPVSSSVGVQKRASKSRYSALNRNATLRSSVPGAERSKDGKENLVQKDEPDPLGGSQSVIQVLRLRGLPIEDDWKLRNRFLLSSTTFSPPMFLSEVHNRASTDDLLRGLEFLSQSIEKKSASLKVLVESNFERFVKAKSTIDNVYKEMREHGQDLEKPRSPGSHSRAHSRQLSRNSVHFRRTSGNQSFSPGLTVDTNYNLKRKNALIKESDYGVLPIKVPLLELSTKVEELWGPALGGREKEESLKAVLACVEKNRSLFELGTVVRDAIKRRDNEALVEAYKSAKDYADQARKIVDSAVASRTSLKDADLHQVIVTARMWADIEEQIEVFKRDVWRRLAGTHFSKHDSEPMRKQDEHLELISILLELGVDDNPINIWLISRYDFLKTKIDAAFERMKVEVEILRRHVSNDNRPTNFQMASYLRNATPDGKLSKTDGIDAPRIIEIWEHIQGMLDSILSTNGGILGEVIEFWETAQGFIDGRTQRTLPIGIDGDSRKHHRLSTDGVKHLTSGALELVMKIREELRAFFAEPPPEDLSLLLSPLPPDSPMTPNSNVLSPSALSPVWNKFDPTKLPPPSPRRGESWEKYGFWPPYASSISGSYYLSKFLAMIGTASCEMAGLSVVKAGRNNVDDIKKTLGEIRERCLSATLAAWSLDSENCRMLEDWTRSSERHDLTNMPVRFRNFQGFLLSNIQQIMYISEASRRSETSDVIVPPSTKLLQGVRSQFVASIYRALRGMVQNAESPEKGEGTWDTDADGLIVRRNIDEALDGSSRHLDSSNKKIRILITLSNVQNLRNDIIPHLIAQFETNFSVQLTDESKSIQEALGKIDTDLFRFYTEPITKKLESIIKESITSPSWVPSPEAPRPEDAKPYVYEALLQLVLVHSEVSTTASPLTSPILKHLLEAISEFLMDAFKSRSQYSLAALRQATLDVEFLAQTMSNYTTDKASATQNAIYVALDERTDNEARLQLQGELQEMRSALKKLREKTRTEFACFKRNRSETVSSRGGKRE</sequence>
<dbReference type="RefSeq" id="XP_016212213.1">
    <property type="nucleotide sequence ID" value="XM_016360131.1"/>
</dbReference>
<evidence type="ECO:0000256" key="4">
    <source>
        <dbReference type="RuleBase" id="RU365069"/>
    </source>
</evidence>
<reference evidence="7 8" key="1">
    <citation type="submission" date="2015-01" db="EMBL/GenBank/DDBJ databases">
        <title>The Genome Sequence of Ochroconis gallopava CBS43764.</title>
        <authorList>
            <consortium name="The Broad Institute Genomics Platform"/>
            <person name="Cuomo C."/>
            <person name="de Hoog S."/>
            <person name="Gorbushina A."/>
            <person name="Stielow B."/>
            <person name="Teixiera M."/>
            <person name="Abouelleil A."/>
            <person name="Chapman S.B."/>
            <person name="Priest M."/>
            <person name="Young S.K."/>
            <person name="Wortman J."/>
            <person name="Nusbaum C."/>
            <person name="Birren B."/>
        </authorList>
    </citation>
    <scope>NUCLEOTIDE SEQUENCE [LARGE SCALE GENOMIC DNA]</scope>
    <source>
        <strain evidence="7 8">CBS 43764</strain>
    </source>
</reference>
<evidence type="ECO:0000256" key="1">
    <source>
        <dbReference type="ARBA" id="ARBA00010578"/>
    </source>
</evidence>
<feature type="region of interest" description="Disordered" evidence="5">
    <location>
        <begin position="181"/>
        <end position="222"/>
    </location>
</feature>
<dbReference type="STRING" id="253628.A0A0D2AT65"/>
<dbReference type="GO" id="GO:0006893">
    <property type="term" value="P:Golgi to plasma membrane transport"/>
    <property type="evidence" value="ECO:0007669"/>
    <property type="project" value="UniProtKB-UniRule"/>
</dbReference>
<dbReference type="InParanoid" id="A0A0D2AT65"/>
<accession>A0A0D2AT65</accession>
<dbReference type="Pfam" id="PF15469">
    <property type="entry name" value="Sec5"/>
    <property type="match status" value="1"/>
</dbReference>
<dbReference type="FunCoup" id="A0A0D2AT65">
    <property type="interactions" value="307"/>
</dbReference>
<dbReference type="VEuPathDB" id="FungiDB:PV09_06485"/>
<feature type="compositionally biased region" description="Polar residues" evidence="5">
    <location>
        <begin position="47"/>
        <end position="60"/>
    </location>
</feature>
<dbReference type="PANTHER" id="PTHR13043">
    <property type="entry name" value="EXOCYST COMPLEX COMPONENT SEC5"/>
    <property type="match status" value="1"/>
</dbReference>
<feature type="compositionally biased region" description="Basic residues" evidence="5">
    <location>
        <begin position="196"/>
        <end position="212"/>
    </location>
</feature>
<dbReference type="InterPro" id="IPR029175">
    <property type="entry name" value="EXOC2/Sec5"/>
</dbReference>
<dbReference type="EMBL" id="KN847550">
    <property type="protein sequence ID" value="KIW02344.1"/>
    <property type="molecule type" value="Genomic_DNA"/>
</dbReference>
<dbReference type="OrthoDB" id="26242at2759"/>
<feature type="compositionally biased region" description="Basic and acidic residues" evidence="5">
    <location>
        <begin position="66"/>
        <end position="81"/>
    </location>
</feature>
<keyword evidence="8" id="KW-1185">Reference proteome</keyword>
<feature type="compositionally biased region" description="Polar residues" evidence="5">
    <location>
        <begin position="213"/>
        <end position="222"/>
    </location>
</feature>
<feature type="compositionally biased region" description="Acidic residues" evidence="5">
    <location>
        <begin position="24"/>
        <end position="33"/>
    </location>
</feature>
<organism evidence="7 8">
    <name type="scientific">Verruconis gallopava</name>
    <dbReference type="NCBI Taxonomy" id="253628"/>
    <lineage>
        <taxon>Eukaryota</taxon>
        <taxon>Fungi</taxon>
        <taxon>Dikarya</taxon>
        <taxon>Ascomycota</taxon>
        <taxon>Pezizomycotina</taxon>
        <taxon>Dothideomycetes</taxon>
        <taxon>Pleosporomycetidae</taxon>
        <taxon>Venturiales</taxon>
        <taxon>Sympoventuriaceae</taxon>
        <taxon>Verruconis</taxon>
    </lineage>
</organism>
<evidence type="ECO:0000313" key="8">
    <source>
        <dbReference type="Proteomes" id="UP000053259"/>
    </source>
</evidence>
<keyword evidence="2 4" id="KW-0813">Transport</keyword>
<dbReference type="Proteomes" id="UP000053259">
    <property type="component" value="Unassembled WGS sequence"/>
</dbReference>
<dbReference type="GO" id="GO:0006887">
    <property type="term" value="P:exocytosis"/>
    <property type="evidence" value="ECO:0007669"/>
    <property type="project" value="UniProtKB-KW"/>
</dbReference>
<name>A0A0D2AT65_9PEZI</name>